<dbReference type="GeneID" id="73321869"/>
<sequence length="508" mass="57357">MGGKVWSAEEERVFWRVIVPQSQKRIGTGPAEIKNWEELARLMQSIMGTEAKRTYTHLGLYLVEHFFQNVEKTRVSPNASVFVREYRQAAVRVGKAEEEERTKKIELDYDNDDVATMVNKRQDTNSQNGTDIGYHASEATRVEDQSGDEFGDEDGTATGRMENWPLGRFPVERAHPWAPTFPSYGPAPTADMGFDDDCVHGMSSQASLSAENSFLKETRWPDARAPAAKMGSYNEVVGVQSRLSTECSPYEDAPSRAPKYRNNHRSHPYEGAKLKRRGRNLMEGHSRAHYDVPQGGITCYAALGSHNPAHHYHAQHEFGHQAPLMERYDYGYHDKHLQPYSEYHSHPQCTQYHPVGFYDRAPSLLHDSQGYASRHPMPYEFCDSQDWPSPDRKSTFMAANYESPDSCGSSRVGYNGHSSGSGAGNYVRSESRPSSGHDYESFISEHLQRPLSSASGSQPLALQNHRQDSHTGSHMNSPHLSAKELDRLRVITLDKEFEPFETSARHQT</sequence>
<dbReference type="Proteomes" id="UP001055115">
    <property type="component" value="Unassembled WGS sequence"/>
</dbReference>
<name>A0AA37L2P9_9PEZI</name>
<organism evidence="2 3">
    <name type="scientific">Colletotrichum spaethianum</name>
    <dbReference type="NCBI Taxonomy" id="700344"/>
    <lineage>
        <taxon>Eukaryota</taxon>
        <taxon>Fungi</taxon>
        <taxon>Dikarya</taxon>
        <taxon>Ascomycota</taxon>
        <taxon>Pezizomycotina</taxon>
        <taxon>Sordariomycetes</taxon>
        <taxon>Hypocreomycetidae</taxon>
        <taxon>Glomerellales</taxon>
        <taxon>Glomerellaceae</taxon>
        <taxon>Colletotrichum</taxon>
        <taxon>Colletotrichum spaethianum species complex</taxon>
    </lineage>
</organism>
<protein>
    <submittedName>
        <fullName evidence="2">Uncharacterized protein</fullName>
    </submittedName>
</protein>
<feature type="compositionally biased region" description="Acidic residues" evidence="1">
    <location>
        <begin position="145"/>
        <end position="155"/>
    </location>
</feature>
<evidence type="ECO:0000313" key="3">
    <source>
        <dbReference type="Proteomes" id="UP001055115"/>
    </source>
</evidence>
<keyword evidence="3" id="KW-1185">Reference proteome</keyword>
<dbReference type="AlphaFoldDB" id="A0AA37L2P9"/>
<proteinExistence type="predicted"/>
<feature type="region of interest" description="Disordered" evidence="1">
    <location>
        <begin position="404"/>
        <end position="484"/>
    </location>
</feature>
<dbReference type="RefSeq" id="XP_049123236.1">
    <property type="nucleotide sequence ID" value="XM_049267279.1"/>
</dbReference>
<feature type="compositionally biased region" description="Polar residues" evidence="1">
    <location>
        <begin position="450"/>
        <end position="461"/>
    </location>
</feature>
<evidence type="ECO:0000313" key="2">
    <source>
        <dbReference type="EMBL" id="GKT40886.1"/>
    </source>
</evidence>
<comment type="caution">
    <text evidence="2">The sequence shown here is derived from an EMBL/GenBank/DDBJ whole genome shotgun (WGS) entry which is preliminary data.</text>
</comment>
<evidence type="ECO:0000256" key="1">
    <source>
        <dbReference type="SAM" id="MobiDB-lite"/>
    </source>
</evidence>
<feature type="region of interest" description="Disordered" evidence="1">
    <location>
        <begin position="247"/>
        <end position="267"/>
    </location>
</feature>
<feature type="compositionally biased region" description="Basic and acidic residues" evidence="1">
    <location>
        <begin position="429"/>
        <end position="440"/>
    </location>
</feature>
<dbReference type="EMBL" id="BQXU01000002">
    <property type="protein sequence ID" value="GKT40886.1"/>
    <property type="molecule type" value="Genomic_DNA"/>
</dbReference>
<gene>
    <name evidence="2" type="ORF">ColSpa_01067</name>
</gene>
<feature type="region of interest" description="Disordered" evidence="1">
    <location>
        <begin position="143"/>
        <end position="162"/>
    </location>
</feature>
<reference evidence="2 3" key="1">
    <citation type="submission" date="2022-03" db="EMBL/GenBank/DDBJ databases">
        <title>Genome data of Colletotrichum spp.</title>
        <authorList>
            <person name="Utami Y.D."/>
            <person name="Hiruma K."/>
        </authorList>
    </citation>
    <scope>NUCLEOTIDE SEQUENCE [LARGE SCALE GENOMIC DNA]</scope>
    <source>
        <strain evidence="2 3">MAFF 239500</strain>
    </source>
</reference>
<accession>A0AA37L2P9</accession>